<dbReference type="OrthoDB" id="852461at2"/>
<dbReference type="KEGG" id="mgot:MgSA37_01657"/>
<dbReference type="EMBL" id="AP017313">
    <property type="protein sequence ID" value="BAU53489.1"/>
    <property type="molecule type" value="Genomic_DNA"/>
</dbReference>
<dbReference type="AlphaFoldDB" id="A0A0X8X0C1"/>
<gene>
    <name evidence="1" type="ORF">MgSA37_01657</name>
</gene>
<evidence type="ECO:0000313" key="2">
    <source>
        <dbReference type="Proteomes" id="UP000218263"/>
    </source>
</evidence>
<protein>
    <submittedName>
        <fullName evidence="1">Uncharacterized protein</fullName>
    </submittedName>
</protein>
<proteinExistence type="predicted"/>
<name>A0A0X8X0C1_9SPHI</name>
<dbReference type="Proteomes" id="UP000218263">
    <property type="component" value="Chromosome"/>
</dbReference>
<reference evidence="1 2" key="1">
    <citation type="submission" date="2015-12" db="EMBL/GenBank/DDBJ databases">
        <title>Genome sequence of Mucilaginibacter gotjawali.</title>
        <authorList>
            <person name="Lee J.S."/>
            <person name="Lee K.C."/>
            <person name="Kim K.K."/>
            <person name="Lee B.W."/>
        </authorList>
    </citation>
    <scope>NUCLEOTIDE SEQUENCE [LARGE SCALE GENOMIC DNA]</scope>
    <source>
        <strain evidence="1 2">SA3-7</strain>
    </source>
</reference>
<evidence type="ECO:0000313" key="1">
    <source>
        <dbReference type="EMBL" id="BAU53489.1"/>
    </source>
</evidence>
<accession>A0A0X8X0C1</accession>
<dbReference type="RefSeq" id="WP_096351078.1">
    <property type="nucleotide sequence ID" value="NZ_AP017313.1"/>
</dbReference>
<sequence>MLSFKKYVLSGIPIALFPFFVKGQKIASDKIYWLALDKYTLALGSGSHPNIGVEKVIYLQKSDYVDSIPPLINGYGIVLISNKNQKTLYKQHNRKLIHTIMSPVAVQDSMLYITITPYLGRLKGNRHYFLSVSEGTTVYFKFDSDKKQFVPDKIKNWGI</sequence>
<organism evidence="1 2">
    <name type="scientific">Mucilaginibacter gotjawali</name>
    <dbReference type="NCBI Taxonomy" id="1550579"/>
    <lineage>
        <taxon>Bacteria</taxon>
        <taxon>Pseudomonadati</taxon>
        <taxon>Bacteroidota</taxon>
        <taxon>Sphingobacteriia</taxon>
        <taxon>Sphingobacteriales</taxon>
        <taxon>Sphingobacteriaceae</taxon>
        <taxon>Mucilaginibacter</taxon>
    </lineage>
</organism>
<keyword evidence="2" id="KW-1185">Reference proteome</keyword>